<sequence>MSQINEPDLNEDKDINDVFDDILLSENKIYDQGYQEGYKKGVSETNIEGYHLGYHRGAELGAELGYYLSIAENYLNRSDQAEYSEKIKHNLTTIVKLIKEFPIENVDNVDIFAETDKIRSAFKKACALLKIDAHYSEIDHLSF</sequence>
<name>A0ACB9SVY6_HOLOL</name>
<evidence type="ECO:0000313" key="2">
    <source>
        <dbReference type="Proteomes" id="UP001056778"/>
    </source>
</evidence>
<reference evidence="1" key="1">
    <citation type="submission" date="2022-04" db="EMBL/GenBank/DDBJ databases">
        <title>Chromosome-scale genome assembly of Holotrichia oblita Faldermann.</title>
        <authorList>
            <person name="Rongchong L."/>
        </authorList>
    </citation>
    <scope>NUCLEOTIDE SEQUENCE</scope>
    <source>
        <strain evidence="1">81SQS9</strain>
    </source>
</reference>
<evidence type="ECO:0000313" key="1">
    <source>
        <dbReference type="EMBL" id="KAI4458703.1"/>
    </source>
</evidence>
<gene>
    <name evidence="1" type="ORF">MML48_7g00010045</name>
</gene>
<dbReference type="Proteomes" id="UP001056778">
    <property type="component" value="Chromosome 7"/>
</dbReference>
<keyword evidence="2" id="KW-1185">Reference proteome</keyword>
<organism evidence="1 2">
    <name type="scientific">Holotrichia oblita</name>
    <name type="common">Chafer beetle</name>
    <dbReference type="NCBI Taxonomy" id="644536"/>
    <lineage>
        <taxon>Eukaryota</taxon>
        <taxon>Metazoa</taxon>
        <taxon>Ecdysozoa</taxon>
        <taxon>Arthropoda</taxon>
        <taxon>Hexapoda</taxon>
        <taxon>Insecta</taxon>
        <taxon>Pterygota</taxon>
        <taxon>Neoptera</taxon>
        <taxon>Endopterygota</taxon>
        <taxon>Coleoptera</taxon>
        <taxon>Polyphaga</taxon>
        <taxon>Scarabaeiformia</taxon>
        <taxon>Scarabaeidae</taxon>
        <taxon>Melolonthinae</taxon>
        <taxon>Holotrichia</taxon>
    </lineage>
</organism>
<proteinExistence type="predicted"/>
<comment type="caution">
    <text evidence="1">The sequence shown here is derived from an EMBL/GenBank/DDBJ whole genome shotgun (WGS) entry which is preliminary data.</text>
</comment>
<accession>A0ACB9SVY6</accession>
<dbReference type="EMBL" id="CM043021">
    <property type="protein sequence ID" value="KAI4458703.1"/>
    <property type="molecule type" value="Genomic_DNA"/>
</dbReference>
<protein>
    <submittedName>
        <fullName evidence="1">Uncharacterized protein</fullName>
    </submittedName>
</protein>